<reference evidence="2 3" key="1">
    <citation type="submission" date="2017-12" db="EMBL/GenBank/DDBJ databases">
        <authorList>
            <consortium name="DOE Joint Genome Institute"/>
            <person name="Haridas S."/>
            <person name="Kjaerbolling I."/>
            <person name="Vesth T.C."/>
            <person name="Frisvad J.C."/>
            <person name="Nybo J.L."/>
            <person name="Theobald S."/>
            <person name="Kuo A."/>
            <person name="Bowyer P."/>
            <person name="Matsuda Y."/>
            <person name="Mondo S."/>
            <person name="Lyhne E.K."/>
            <person name="Kogle M.E."/>
            <person name="Clum A."/>
            <person name="Lipzen A."/>
            <person name="Salamov A."/>
            <person name="Ngan C.Y."/>
            <person name="Daum C."/>
            <person name="Chiniquy J."/>
            <person name="Barry K."/>
            <person name="LaButti K."/>
            <person name="Simmons B.A."/>
            <person name="Magnuson J.K."/>
            <person name="Mortensen U.H."/>
            <person name="Larsen T.O."/>
            <person name="Grigoriev I.V."/>
            <person name="Baker S.E."/>
            <person name="Andersen M.R."/>
            <person name="Nordberg H.P."/>
            <person name="Cantor M.N."/>
            <person name="Hua S.X."/>
        </authorList>
    </citation>
    <scope>NUCLEOTIDE SEQUENCE [LARGE SCALE GENOMIC DNA]</scope>
    <source>
        <strain evidence="2 3">CBS 102.13</strain>
    </source>
</reference>
<evidence type="ECO:0000313" key="3">
    <source>
        <dbReference type="Proteomes" id="UP000234585"/>
    </source>
</evidence>
<dbReference type="GeneID" id="36520313"/>
<keyword evidence="3" id="KW-1185">Reference proteome</keyword>
<protein>
    <submittedName>
        <fullName evidence="2">Uncharacterized protein</fullName>
    </submittedName>
</protein>
<dbReference type="OrthoDB" id="4472074at2759"/>
<dbReference type="RefSeq" id="XP_024670804.1">
    <property type="nucleotide sequence ID" value="XM_024813153.1"/>
</dbReference>
<keyword evidence="1" id="KW-0732">Signal</keyword>
<proteinExistence type="predicted"/>
<gene>
    <name evidence="2" type="ORF">BDW47DRAFT_108074</name>
</gene>
<evidence type="ECO:0000256" key="1">
    <source>
        <dbReference type="SAM" id="SignalP"/>
    </source>
</evidence>
<organism evidence="2 3">
    <name type="scientific">Aspergillus candidus</name>
    <dbReference type="NCBI Taxonomy" id="41067"/>
    <lineage>
        <taxon>Eukaryota</taxon>
        <taxon>Fungi</taxon>
        <taxon>Dikarya</taxon>
        <taxon>Ascomycota</taxon>
        <taxon>Pezizomycotina</taxon>
        <taxon>Eurotiomycetes</taxon>
        <taxon>Eurotiomycetidae</taxon>
        <taxon>Eurotiales</taxon>
        <taxon>Aspergillaceae</taxon>
        <taxon>Aspergillus</taxon>
        <taxon>Aspergillus subgen. Circumdati</taxon>
    </lineage>
</organism>
<dbReference type="AlphaFoldDB" id="A0A2I2F835"/>
<feature type="signal peptide" evidence="1">
    <location>
        <begin position="1"/>
        <end position="21"/>
    </location>
</feature>
<sequence>MMSPKFLILLFSFLLLGSSLARVVPAQNQHQEELERGFILPRDDKGPAIEVFRDESVRPSEETRKMKKDMDTWMWSALAKFDKEVTDGQMVQIVEDAFASMVDRWSKEDIKGYGKPKVMTALRKGNEVYIASSAKGKHLIVYQSFDKKVDGIQGHVPKSLANALTACWNNAQGDKEHHSNDANCGEIMTAWAYFVEKLDEGNSEDVNLKGAKTVTWELSLQEVEKDGEKVKERVGKIKPPCGNANDNKWGCHSVIQELGVEAIPEGTKGEKYDPPKELFQRELLGTCKLKKQSK</sequence>
<dbReference type="Proteomes" id="UP000234585">
    <property type="component" value="Unassembled WGS sequence"/>
</dbReference>
<accession>A0A2I2F835</accession>
<feature type="chain" id="PRO_5014196343" evidence="1">
    <location>
        <begin position="22"/>
        <end position="294"/>
    </location>
</feature>
<evidence type="ECO:0000313" key="2">
    <source>
        <dbReference type="EMBL" id="PLB36792.1"/>
    </source>
</evidence>
<dbReference type="EMBL" id="KZ559148">
    <property type="protein sequence ID" value="PLB36792.1"/>
    <property type="molecule type" value="Genomic_DNA"/>
</dbReference>
<name>A0A2I2F835_ASPCN</name>